<feature type="transmembrane region" description="Helical" evidence="9">
    <location>
        <begin position="805"/>
        <end position="827"/>
    </location>
</feature>
<dbReference type="GO" id="GO:0004930">
    <property type="term" value="F:G protein-coupled receptor activity"/>
    <property type="evidence" value="ECO:0007669"/>
    <property type="project" value="UniProtKB-KW"/>
</dbReference>
<dbReference type="PANTHER" id="PTHR12011">
    <property type="entry name" value="ADHESION G-PROTEIN COUPLED RECEPTOR"/>
    <property type="match status" value="1"/>
</dbReference>
<dbReference type="GO" id="GO:0007166">
    <property type="term" value="P:cell surface receptor signaling pathway"/>
    <property type="evidence" value="ECO:0007669"/>
    <property type="project" value="InterPro"/>
</dbReference>
<dbReference type="GO" id="GO:0007189">
    <property type="term" value="P:adenylate cyclase-activating G protein-coupled receptor signaling pathway"/>
    <property type="evidence" value="ECO:0007669"/>
    <property type="project" value="TreeGrafter"/>
</dbReference>
<evidence type="ECO:0000256" key="7">
    <source>
        <dbReference type="ARBA" id="ARBA00023170"/>
    </source>
</evidence>
<evidence type="ECO:0000256" key="4">
    <source>
        <dbReference type="ARBA" id="ARBA00022989"/>
    </source>
</evidence>
<dbReference type="PANTHER" id="PTHR12011:SF277">
    <property type="entry name" value="ADHESION G-PROTEIN COUPLED RECEPTOR G4"/>
    <property type="match status" value="1"/>
</dbReference>
<feature type="transmembrane region" description="Helical" evidence="9">
    <location>
        <begin position="902"/>
        <end position="924"/>
    </location>
</feature>
<keyword evidence="4 9" id="KW-1133">Transmembrane helix</keyword>
<dbReference type="InterPro" id="IPR000832">
    <property type="entry name" value="GPCR_2_secretin-like"/>
</dbReference>
<keyword evidence="12" id="KW-1185">Reference proteome</keyword>
<gene>
    <name evidence="11" type="primary">Adgrg4_1</name>
    <name evidence="11" type="ORF">GTO96_0002902</name>
</gene>
<dbReference type="Gene3D" id="2.60.220.50">
    <property type="match status" value="1"/>
</dbReference>
<dbReference type="InterPro" id="IPR017981">
    <property type="entry name" value="GPCR_2-like_7TM"/>
</dbReference>
<evidence type="ECO:0000256" key="9">
    <source>
        <dbReference type="SAM" id="Phobius"/>
    </source>
</evidence>
<dbReference type="InterPro" id="IPR046338">
    <property type="entry name" value="GAIN_dom_sf"/>
</dbReference>
<keyword evidence="5" id="KW-0297">G-protein coupled receptor</keyword>
<name>A0A8X8BQD4_POLSE</name>
<proteinExistence type="inferred from homology"/>
<feature type="transmembrane region" description="Helical" evidence="9">
    <location>
        <begin position="736"/>
        <end position="755"/>
    </location>
</feature>
<dbReference type="InterPro" id="IPR036445">
    <property type="entry name" value="GPCR_2_extracell_dom_sf"/>
</dbReference>
<evidence type="ECO:0000256" key="1">
    <source>
        <dbReference type="ARBA" id="ARBA00004141"/>
    </source>
</evidence>
<keyword evidence="3 9" id="KW-0812">Transmembrane</keyword>
<dbReference type="Pfam" id="PF00002">
    <property type="entry name" value="7tm_2"/>
    <property type="match status" value="1"/>
</dbReference>
<feature type="transmembrane region" description="Helical" evidence="9">
    <location>
        <begin position="930"/>
        <end position="955"/>
    </location>
</feature>
<dbReference type="InterPro" id="IPR013320">
    <property type="entry name" value="ConA-like_dom_sf"/>
</dbReference>
<feature type="non-terminal residue" evidence="11">
    <location>
        <position position="1068"/>
    </location>
</feature>
<dbReference type="GO" id="GO:0005886">
    <property type="term" value="C:plasma membrane"/>
    <property type="evidence" value="ECO:0007669"/>
    <property type="project" value="TreeGrafter"/>
</dbReference>
<sequence>MIDVNRNKDWLPHLGVFHVVLCVLMLTDVSGLCPGLYTLYEEKADLPAGQVKFWPLSKKLHVPFLQNFSLCVDLWHRTNTSRWIAFTYQNPDAKNNRQNEIGLAGKGGQLIIWLFGETLEVAKDLGLNIWHRVCIRWSNQDGQLWVFVNGTVVLNKTLNKANLAPEGSLTLGVNHRIMNGNTEDMTNRNFVGYLYYFQMWNKEWTSVSGTECYEGSIIRWNREHGLINGSSERKQPSPRCGNNIYKIEMTAKVTNSDGTAISTSDSENLIRTWLKIIAVCYIELCNISVTNRYNCIVFVQVTSQHVESTLQDQKNALENCMYSSGSLSVIAEQGSIKIHRLSTGQQISSISIISSTSPSLTFTTRESADGYETTIPTMSTIPTTDPDLQGNCLYDVTNSVYWGSYIWPKTPAESTANQSCAKNTTMNAFRRCKISNKTFRAHWQDPELGQCPMIKELPKTIPGLEDIDVNGNNAWVLAELIKNLTTNMTSITEEDLNIVLLKVTEVVEVGALTPPLGQVIIDIISNVLKASDNLWDTASRILKITDAVGNKMFFTGHSVNLTSDLLALSTLNINFSSFMGITFGVSSLSHSFGPEIFISQIPIDDAVAFISLPSTLNNHLNWQILEAASRLQFQFFANVSLFQDPEMANSQLSTYVVSASVTNATVDNLRDPVIISLKHLSPNLDLSRSPIDERDDRILTMITYIGCGLSSIFLGVTLVTYIAFGKLRRDYPSKILMNLSTALLLLNLAFLVNSWFSSFGSYGLCIAIAVFMHYFLLASFTWMGLEAVHMYFALVKVFNVYIPSYILKFCIFGWGAPLVVVSIVLAIDKDAYGRIIYAKSVKSSNDHFCWVQNNATFYVSVVAYFMLVLVCNLGVFIVVLVQIRNMKSKKPAGTRSGFLYDLKSIVSLTFLLGLTWSFACFAWGPAKVPFLYLFSIFNSLQGAVTGITMTIWFLWTLAQVFLEFRGVFPTSRLTPAAAQEIATTWRSFLDEAIGDTSIFTTEERLVATMWVHEPPVTGKSIINVMDDFCCAFWEGITDKEDVVAVGEEGFCNGQRPRCAAKWKTIHKA</sequence>
<evidence type="ECO:0000256" key="8">
    <source>
        <dbReference type="ARBA" id="ARBA00023224"/>
    </source>
</evidence>
<organism evidence="11 12">
    <name type="scientific">Polypterus senegalus</name>
    <name type="common">Senegal bichir</name>
    <dbReference type="NCBI Taxonomy" id="55291"/>
    <lineage>
        <taxon>Eukaryota</taxon>
        <taxon>Metazoa</taxon>
        <taxon>Chordata</taxon>
        <taxon>Craniata</taxon>
        <taxon>Vertebrata</taxon>
        <taxon>Euteleostomi</taxon>
        <taxon>Actinopterygii</taxon>
        <taxon>Polypteriformes</taxon>
        <taxon>Polypteridae</taxon>
        <taxon>Polypterus</taxon>
    </lineage>
</organism>
<accession>A0A8X8BQD4</accession>
<comment type="caution">
    <text evidence="11">The sequence shown here is derived from an EMBL/GenBank/DDBJ whole genome shotgun (WGS) entry which is preliminary data.</text>
</comment>
<evidence type="ECO:0000256" key="6">
    <source>
        <dbReference type="ARBA" id="ARBA00023136"/>
    </source>
</evidence>
<evidence type="ECO:0000256" key="5">
    <source>
        <dbReference type="ARBA" id="ARBA00023040"/>
    </source>
</evidence>
<dbReference type="SUPFAM" id="SSF49899">
    <property type="entry name" value="Concanavalin A-like lectins/glucanases"/>
    <property type="match status" value="1"/>
</dbReference>
<comment type="similarity">
    <text evidence="2">Belongs to the G-protein coupled receptor 2 family. Adhesion G-protein coupled receptor (ADGR) subfamily.</text>
</comment>
<feature type="non-terminal residue" evidence="11">
    <location>
        <position position="1"/>
    </location>
</feature>
<keyword evidence="7" id="KW-0675">Receptor</keyword>
<dbReference type="FunFam" id="1.20.1070.10:FF:000043">
    <property type="entry name" value="adhesion G-protein coupled receptor G2 isoform X1"/>
    <property type="match status" value="1"/>
</dbReference>
<dbReference type="EMBL" id="JAATIS010003638">
    <property type="protein sequence ID" value="KAG2463946.1"/>
    <property type="molecule type" value="Genomic_DNA"/>
</dbReference>
<feature type="transmembrane region" description="Helical" evidence="9">
    <location>
        <begin position="857"/>
        <end position="881"/>
    </location>
</feature>
<evidence type="ECO:0000259" key="10">
    <source>
        <dbReference type="PROSITE" id="PS50261"/>
    </source>
</evidence>
<dbReference type="PROSITE" id="PS50261">
    <property type="entry name" value="G_PROTEIN_RECEP_F2_4"/>
    <property type="match status" value="1"/>
</dbReference>
<keyword evidence="8" id="KW-0807">Transducer</keyword>
<dbReference type="Pfam" id="PF00354">
    <property type="entry name" value="Pentaxin"/>
    <property type="match status" value="1"/>
</dbReference>
<comment type="subcellular location">
    <subcellularLocation>
        <location evidence="1">Membrane</location>
        <topology evidence="1">Multi-pass membrane protein</topology>
    </subcellularLocation>
</comment>
<dbReference type="Proteomes" id="UP000886611">
    <property type="component" value="Unassembled WGS sequence"/>
</dbReference>
<dbReference type="InterPro" id="IPR001759">
    <property type="entry name" value="PTX_dom"/>
</dbReference>
<evidence type="ECO:0000313" key="12">
    <source>
        <dbReference type="Proteomes" id="UP000886611"/>
    </source>
</evidence>
<dbReference type="SUPFAM" id="SSF81321">
    <property type="entry name" value="Family A G protein-coupled receptor-like"/>
    <property type="match status" value="1"/>
</dbReference>
<protein>
    <submittedName>
        <fullName evidence="11">AGRG4 protein</fullName>
    </submittedName>
</protein>
<feature type="transmembrane region" description="Helical" evidence="9">
    <location>
        <begin position="698"/>
        <end position="724"/>
    </location>
</feature>
<dbReference type="AlphaFoldDB" id="A0A8X8BQD4"/>
<feature type="transmembrane region" description="Helical" evidence="9">
    <location>
        <begin position="761"/>
        <end position="785"/>
    </location>
</feature>
<dbReference type="Gene3D" id="4.10.1240.10">
    <property type="entry name" value="GPCR, family 2, extracellular hormone receptor domain"/>
    <property type="match status" value="1"/>
</dbReference>
<dbReference type="Gene3D" id="1.20.1070.10">
    <property type="entry name" value="Rhodopsin 7-helix transmembrane proteins"/>
    <property type="match status" value="1"/>
</dbReference>
<evidence type="ECO:0000256" key="2">
    <source>
        <dbReference type="ARBA" id="ARBA00007343"/>
    </source>
</evidence>
<keyword evidence="6 9" id="KW-0472">Membrane</keyword>
<feature type="domain" description="G-protein coupled receptors family 2 profile 2" evidence="10">
    <location>
        <begin position="699"/>
        <end position="953"/>
    </location>
</feature>
<evidence type="ECO:0000256" key="3">
    <source>
        <dbReference type="ARBA" id="ARBA00022692"/>
    </source>
</evidence>
<evidence type="ECO:0000313" key="11">
    <source>
        <dbReference type="EMBL" id="KAG2463946.1"/>
    </source>
</evidence>
<dbReference type="Gene3D" id="2.60.120.200">
    <property type="match status" value="1"/>
</dbReference>
<reference evidence="11 12" key="1">
    <citation type="journal article" date="2021" name="Cell">
        <title>Tracing the genetic footprints of vertebrate landing in non-teleost ray-finned fishes.</title>
        <authorList>
            <person name="Bi X."/>
            <person name="Wang K."/>
            <person name="Yang L."/>
            <person name="Pan H."/>
            <person name="Jiang H."/>
            <person name="Wei Q."/>
            <person name="Fang M."/>
            <person name="Yu H."/>
            <person name="Zhu C."/>
            <person name="Cai Y."/>
            <person name="He Y."/>
            <person name="Gan X."/>
            <person name="Zeng H."/>
            <person name="Yu D."/>
            <person name="Zhu Y."/>
            <person name="Jiang H."/>
            <person name="Qiu Q."/>
            <person name="Yang H."/>
            <person name="Zhang Y.E."/>
            <person name="Wang W."/>
            <person name="Zhu M."/>
            <person name="He S."/>
            <person name="Zhang G."/>
        </authorList>
    </citation>
    <scope>NUCLEOTIDE SEQUENCE [LARGE SCALE GENOMIC DNA]</scope>
    <source>
        <strain evidence="11">Bchr_013</strain>
    </source>
</reference>